<sequence>LVDSDTPETLVEAGGAESDDTPLKVFQQRVAKLREAPHRRVFGPTWSEDVVHKNAVSDKPEGDTCAVPAKYPPSETDSEDEYFDTGGYNIKNPAKINQRYR</sequence>
<feature type="non-terminal residue" evidence="1">
    <location>
        <position position="1"/>
    </location>
</feature>
<proteinExistence type="predicted"/>
<evidence type="ECO:0000313" key="1">
    <source>
        <dbReference type="EMBL" id="KAK3061957.1"/>
    </source>
</evidence>
<accession>A0ACC3D5D1</accession>
<gene>
    <name evidence="1" type="ORF">LTS18_005102</name>
</gene>
<dbReference type="EMBL" id="JAWDJW010007543">
    <property type="protein sequence ID" value="KAK3061957.1"/>
    <property type="molecule type" value="Genomic_DNA"/>
</dbReference>
<dbReference type="Proteomes" id="UP001186974">
    <property type="component" value="Unassembled WGS sequence"/>
</dbReference>
<name>A0ACC3D5D1_9PEZI</name>
<keyword evidence="2" id="KW-1185">Reference proteome</keyword>
<comment type="caution">
    <text evidence="1">The sequence shown here is derived from an EMBL/GenBank/DDBJ whole genome shotgun (WGS) entry which is preliminary data.</text>
</comment>
<protein>
    <submittedName>
        <fullName evidence="1">Uncharacterized protein</fullName>
    </submittedName>
</protein>
<organism evidence="1 2">
    <name type="scientific">Coniosporium uncinatum</name>
    <dbReference type="NCBI Taxonomy" id="93489"/>
    <lineage>
        <taxon>Eukaryota</taxon>
        <taxon>Fungi</taxon>
        <taxon>Dikarya</taxon>
        <taxon>Ascomycota</taxon>
        <taxon>Pezizomycotina</taxon>
        <taxon>Dothideomycetes</taxon>
        <taxon>Dothideomycetes incertae sedis</taxon>
        <taxon>Coniosporium</taxon>
    </lineage>
</organism>
<reference evidence="1" key="1">
    <citation type="submission" date="2024-09" db="EMBL/GenBank/DDBJ databases">
        <title>Black Yeasts Isolated from many extreme environments.</title>
        <authorList>
            <person name="Coleine C."/>
            <person name="Stajich J.E."/>
            <person name="Selbmann L."/>
        </authorList>
    </citation>
    <scope>NUCLEOTIDE SEQUENCE</scope>
    <source>
        <strain evidence="1">CCFEE 5737</strain>
    </source>
</reference>
<evidence type="ECO:0000313" key="2">
    <source>
        <dbReference type="Proteomes" id="UP001186974"/>
    </source>
</evidence>